<reference evidence="2 3" key="1">
    <citation type="submission" date="2019-05" db="EMBL/GenBank/DDBJ databases">
        <title>Another draft genome of Portunus trituberculatus and its Hox gene families provides insights of decapod evolution.</title>
        <authorList>
            <person name="Jeong J.-H."/>
            <person name="Song I."/>
            <person name="Kim S."/>
            <person name="Choi T."/>
            <person name="Kim D."/>
            <person name="Ryu S."/>
            <person name="Kim W."/>
        </authorList>
    </citation>
    <scope>NUCLEOTIDE SEQUENCE [LARGE SCALE GENOMIC DNA]</scope>
    <source>
        <tissue evidence="2">Muscle</tissue>
    </source>
</reference>
<gene>
    <name evidence="2" type="ORF">E2C01_070935</name>
</gene>
<proteinExistence type="predicted"/>
<dbReference type="EMBL" id="VSRR010043557">
    <property type="protein sequence ID" value="MPC76519.1"/>
    <property type="molecule type" value="Genomic_DNA"/>
</dbReference>
<feature type="compositionally biased region" description="Basic and acidic residues" evidence="1">
    <location>
        <begin position="1"/>
        <end position="10"/>
    </location>
</feature>
<feature type="region of interest" description="Disordered" evidence="1">
    <location>
        <begin position="1"/>
        <end position="21"/>
    </location>
</feature>
<evidence type="ECO:0000313" key="2">
    <source>
        <dbReference type="EMBL" id="MPC76519.1"/>
    </source>
</evidence>
<dbReference type="Proteomes" id="UP000324222">
    <property type="component" value="Unassembled WGS sequence"/>
</dbReference>
<protein>
    <submittedName>
        <fullName evidence="2">Uncharacterized protein</fullName>
    </submittedName>
</protein>
<evidence type="ECO:0000313" key="3">
    <source>
        <dbReference type="Proteomes" id="UP000324222"/>
    </source>
</evidence>
<comment type="caution">
    <text evidence="2">The sequence shown here is derived from an EMBL/GenBank/DDBJ whole genome shotgun (WGS) entry which is preliminary data.</text>
</comment>
<evidence type="ECO:0000256" key="1">
    <source>
        <dbReference type="SAM" id="MobiDB-lite"/>
    </source>
</evidence>
<keyword evidence="3" id="KW-1185">Reference proteome</keyword>
<name>A0A5B7I3W1_PORTR</name>
<accession>A0A5B7I3W1</accession>
<organism evidence="2 3">
    <name type="scientific">Portunus trituberculatus</name>
    <name type="common">Swimming crab</name>
    <name type="synonym">Neptunus trituberculatus</name>
    <dbReference type="NCBI Taxonomy" id="210409"/>
    <lineage>
        <taxon>Eukaryota</taxon>
        <taxon>Metazoa</taxon>
        <taxon>Ecdysozoa</taxon>
        <taxon>Arthropoda</taxon>
        <taxon>Crustacea</taxon>
        <taxon>Multicrustacea</taxon>
        <taxon>Malacostraca</taxon>
        <taxon>Eumalacostraca</taxon>
        <taxon>Eucarida</taxon>
        <taxon>Decapoda</taxon>
        <taxon>Pleocyemata</taxon>
        <taxon>Brachyura</taxon>
        <taxon>Eubrachyura</taxon>
        <taxon>Portunoidea</taxon>
        <taxon>Portunidae</taxon>
        <taxon>Portuninae</taxon>
        <taxon>Portunus</taxon>
    </lineage>
</organism>
<sequence>MTKALREVERLGPTQSRPAPCSQSFSIGVAQNIATCPLVTKDIKQASDTVWHTGMKYKIRNNFNLPAKTEKLLCSFLSDEKMRIKHTQTHSE</sequence>
<dbReference type="AlphaFoldDB" id="A0A5B7I3W1"/>